<dbReference type="PANTHER" id="PTHR48098">
    <property type="entry name" value="ENTEROCHELIN ESTERASE-RELATED"/>
    <property type="match status" value="1"/>
</dbReference>
<reference evidence="1 2" key="1">
    <citation type="submission" date="2012-12" db="EMBL/GenBank/DDBJ databases">
        <title>The Genome Sequence of Bacillus cereus VD133.</title>
        <authorList>
            <consortium name="The Broad Institute Genome Sequencing Platform"/>
            <consortium name="The Broad Institute Genome Sequencing Center for Infectious Disease"/>
            <person name="Feldgarden M."/>
            <person name="Van der Auwera G.A."/>
            <person name="Mahillon J."/>
            <person name="Duprez V."/>
            <person name="Timmery S."/>
            <person name="Mattelet C."/>
            <person name="Dierick K."/>
            <person name="Sun M."/>
            <person name="Yu Z."/>
            <person name="Zhu L."/>
            <person name="Hu X."/>
            <person name="Shank E.B."/>
            <person name="Swiecicka I."/>
            <person name="Hansen B.M."/>
            <person name="Andrup L."/>
            <person name="Walker B."/>
            <person name="Young S.K."/>
            <person name="Zeng Q."/>
            <person name="Gargeya S."/>
            <person name="Fitzgerald M."/>
            <person name="Haas B."/>
            <person name="Abouelleil A."/>
            <person name="Alvarado L."/>
            <person name="Arachchi H.M."/>
            <person name="Berlin A.M."/>
            <person name="Chapman S.B."/>
            <person name="Dewar J."/>
            <person name="Goldberg J."/>
            <person name="Griggs A."/>
            <person name="Gujja S."/>
            <person name="Hansen M."/>
            <person name="Howarth C."/>
            <person name="Imamovic A."/>
            <person name="Larimer J."/>
            <person name="McCowan C."/>
            <person name="Murphy C."/>
            <person name="Neiman D."/>
            <person name="Pearson M."/>
            <person name="Priest M."/>
            <person name="Roberts A."/>
            <person name="Saif S."/>
            <person name="Shea T."/>
            <person name="Sisk P."/>
            <person name="Sykes S."/>
            <person name="Wortman J."/>
            <person name="Nusbaum C."/>
            <person name="Birren B."/>
        </authorList>
    </citation>
    <scope>NUCLEOTIDE SEQUENCE [LARGE SCALE GENOMIC DNA]</scope>
    <source>
        <strain evidence="1 2">VD133</strain>
    </source>
</reference>
<dbReference type="Pfam" id="PF00756">
    <property type="entry name" value="Esterase"/>
    <property type="match status" value="1"/>
</dbReference>
<dbReference type="SUPFAM" id="SSF53474">
    <property type="entry name" value="alpha/beta-Hydrolases"/>
    <property type="match status" value="1"/>
</dbReference>
<evidence type="ECO:0000313" key="1">
    <source>
        <dbReference type="EMBL" id="EOO26772.1"/>
    </source>
</evidence>
<name>A0A9W5PL24_BACCE</name>
<accession>A0A9W5PL24</accession>
<evidence type="ECO:0008006" key="3">
    <source>
        <dbReference type="Google" id="ProtNLM"/>
    </source>
</evidence>
<organism evidence="1 2">
    <name type="scientific">Bacillus cereus VD133</name>
    <dbReference type="NCBI Taxonomy" id="1053233"/>
    <lineage>
        <taxon>Bacteria</taxon>
        <taxon>Bacillati</taxon>
        <taxon>Bacillota</taxon>
        <taxon>Bacilli</taxon>
        <taxon>Bacillales</taxon>
        <taxon>Bacillaceae</taxon>
        <taxon>Bacillus</taxon>
        <taxon>Bacillus cereus group</taxon>
    </lineage>
</organism>
<proteinExistence type="predicted"/>
<dbReference type="AlphaFoldDB" id="A0A9W5PL24"/>
<sequence>MPTVDHSFYTDMKYGHDYFTFMQKELKIFLCNILPLSNKREDNFIAGHSMGGYGSFKLALTNPELYAAACISGVVDINYFLQKDVQKGFSAKPIFGDATNLSGTDHDLFYLLKENIDKGISLPKLYQMCGTEDYLYEDNLKFRDFALNLNADLEYKESSGDHDFELHLQLLDTV</sequence>
<dbReference type="InterPro" id="IPR050583">
    <property type="entry name" value="Mycobacterial_A85_antigen"/>
</dbReference>
<gene>
    <name evidence="1" type="ORF">IIU_05990</name>
</gene>
<dbReference type="EMBL" id="AHFB01000121">
    <property type="protein sequence ID" value="EOO26772.1"/>
    <property type="molecule type" value="Genomic_DNA"/>
</dbReference>
<comment type="caution">
    <text evidence="1">The sequence shown here is derived from an EMBL/GenBank/DDBJ whole genome shotgun (WGS) entry which is preliminary data.</text>
</comment>
<dbReference type="GO" id="GO:0016747">
    <property type="term" value="F:acyltransferase activity, transferring groups other than amino-acyl groups"/>
    <property type="evidence" value="ECO:0007669"/>
    <property type="project" value="TreeGrafter"/>
</dbReference>
<protein>
    <recommendedName>
        <fullName evidence="3">Esterase</fullName>
    </recommendedName>
</protein>
<evidence type="ECO:0000313" key="2">
    <source>
        <dbReference type="Proteomes" id="UP000014018"/>
    </source>
</evidence>
<dbReference type="Proteomes" id="UP000014018">
    <property type="component" value="Unassembled WGS sequence"/>
</dbReference>
<dbReference type="Gene3D" id="3.40.50.1820">
    <property type="entry name" value="alpha/beta hydrolase"/>
    <property type="match status" value="1"/>
</dbReference>
<dbReference type="InterPro" id="IPR029058">
    <property type="entry name" value="AB_hydrolase_fold"/>
</dbReference>
<dbReference type="InterPro" id="IPR000801">
    <property type="entry name" value="Esterase-like"/>
</dbReference>
<dbReference type="PANTHER" id="PTHR48098:SF1">
    <property type="entry name" value="DIACYLGLYCEROL ACYLTRANSFERASE_MYCOLYLTRANSFERASE AG85A"/>
    <property type="match status" value="1"/>
</dbReference>